<organism evidence="3 4">
    <name type="scientific">Streptomyces glomeratus</name>
    <dbReference type="NCBI Taxonomy" id="284452"/>
    <lineage>
        <taxon>Bacteria</taxon>
        <taxon>Bacillati</taxon>
        <taxon>Actinomycetota</taxon>
        <taxon>Actinomycetes</taxon>
        <taxon>Kitasatosporales</taxon>
        <taxon>Streptomycetaceae</taxon>
        <taxon>Streptomyces</taxon>
    </lineage>
</organism>
<evidence type="ECO:0000313" key="3">
    <source>
        <dbReference type="EMBL" id="GAA3075788.1"/>
    </source>
</evidence>
<dbReference type="InterPro" id="IPR027417">
    <property type="entry name" value="P-loop_NTPase"/>
</dbReference>
<feature type="region of interest" description="Disordered" evidence="1">
    <location>
        <begin position="14"/>
        <end position="34"/>
    </location>
</feature>
<feature type="domain" description="AAA+ ATPase" evidence="2">
    <location>
        <begin position="75"/>
        <end position="272"/>
    </location>
</feature>
<name>A0ABP6M3U8_9ACTN</name>
<dbReference type="SMART" id="SM00382">
    <property type="entry name" value="AAA"/>
    <property type="match status" value="1"/>
</dbReference>
<comment type="caution">
    <text evidence="3">The sequence shown here is derived from an EMBL/GenBank/DDBJ whole genome shotgun (WGS) entry which is preliminary data.</text>
</comment>
<dbReference type="Pfam" id="PF07728">
    <property type="entry name" value="AAA_5"/>
    <property type="match status" value="1"/>
</dbReference>
<evidence type="ECO:0000256" key="1">
    <source>
        <dbReference type="SAM" id="MobiDB-lite"/>
    </source>
</evidence>
<protein>
    <submittedName>
        <fullName evidence="3">MoxR family ATPase</fullName>
    </submittedName>
</protein>
<dbReference type="InterPro" id="IPR003593">
    <property type="entry name" value="AAA+_ATPase"/>
</dbReference>
<dbReference type="InterPro" id="IPR011704">
    <property type="entry name" value="ATPase_dyneun-rel_AAA"/>
</dbReference>
<dbReference type="CDD" id="cd00009">
    <property type="entry name" value="AAA"/>
    <property type="match status" value="1"/>
</dbReference>
<sequence length="345" mass="37983">MSEWLVYRGKGEPAPARVDSLPPPPHWRRFDGTPLDDVYPVPTIDSASSRRLGRRPPLPVQDPRAVELINAALYLRRPLLVTGEPGSGKSTLAHALAHELGLGRVLQWPIVSRTELRSGLYAYDAIGRLQDAQLDRAGAEETEESPGARRDLSIGRYIRLGPLGTALLPMKRPRVLLIDELDKSDIDLPNDLLNVIEEGEFGVPELERIADRPGQGTVQVLTDDGQRAPVTGGRIRCHAFPVVVMTSNGEREFPAPLLRRCVHLHLDPPRGDRLAAMVQAHFGEGADRDHRDLLELFATDGAGPHRPTDQLLNAIFLTQRVAPPGSPRRTELARLLMGSLDSGQR</sequence>
<gene>
    <name evidence="3" type="ORF">GCM10010448_67550</name>
</gene>
<dbReference type="EMBL" id="BAAAUF010000089">
    <property type="protein sequence ID" value="GAA3075788.1"/>
    <property type="molecule type" value="Genomic_DNA"/>
</dbReference>
<keyword evidence="4" id="KW-1185">Reference proteome</keyword>
<accession>A0ABP6M3U8</accession>
<dbReference type="SUPFAM" id="SSF52540">
    <property type="entry name" value="P-loop containing nucleoside triphosphate hydrolases"/>
    <property type="match status" value="1"/>
</dbReference>
<proteinExistence type="predicted"/>
<dbReference type="Proteomes" id="UP001501532">
    <property type="component" value="Unassembled WGS sequence"/>
</dbReference>
<evidence type="ECO:0000259" key="2">
    <source>
        <dbReference type="SMART" id="SM00382"/>
    </source>
</evidence>
<evidence type="ECO:0000313" key="4">
    <source>
        <dbReference type="Proteomes" id="UP001501532"/>
    </source>
</evidence>
<reference evidence="4" key="1">
    <citation type="journal article" date="2019" name="Int. J. Syst. Evol. Microbiol.">
        <title>The Global Catalogue of Microorganisms (GCM) 10K type strain sequencing project: providing services to taxonomists for standard genome sequencing and annotation.</title>
        <authorList>
            <consortium name="The Broad Institute Genomics Platform"/>
            <consortium name="The Broad Institute Genome Sequencing Center for Infectious Disease"/>
            <person name="Wu L."/>
            <person name="Ma J."/>
        </authorList>
    </citation>
    <scope>NUCLEOTIDE SEQUENCE [LARGE SCALE GENOMIC DNA]</scope>
    <source>
        <strain evidence="4">JCM 9091</strain>
    </source>
</reference>
<dbReference type="RefSeq" id="WP_234514176.1">
    <property type="nucleotide sequence ID" value="NZ_BAAAUF010000089.1"/>
</dbReference>
<dbReference type="Gene3D" id="3.40.50.300">
    <property type="entry name" value="P-loop containing nucleotide triphosphate hydrolases"/>
    <property type="match status" value="1"/>
</dbReference>